<dbReference type="InterPro" id="IPR036249">
    <property type="entry name" value="Thioredoxin-like_sf"/>
</dbReference>
<dbReference type="Proteomes" id="UP001165393">
    <property type="component" value="Unassembled WGS sequence"/>
</dbReference>
<dbReference type="RefSeq" id="WP_251261339.1">
    <property type="nucleotide sequence ID" value="NZ_JAMQGP010000003.1"/>
</dbReference>
<gene>
    <name evidence="3" type="ORF">NAF29_09650</name>
</gene>
<dbReference type="InterPro" id="IPR000866">
    <property type="entry name" value="AhpC/TSA"/>
</dbReference>
<reference evidence="3 4" key="1">
    <citation type="journal article" date="2013" name="Antonie Van Leeuwenhoek">
        <title>Echinimonas agarilytica gen. nov., sp. nov., a new gammaproteobacterium isolated from the sea urchin Strongylocentrotus intermedius.</title>
        <authorList>
            <person name="Nedashkovskaya O.I."/>
            <person name="Stenkova A.M."/>
            <person name="Zhukova N.V."/>
            <person name="Van Trappen S."/>
            <person name="Lee J.S."/>
            <person name="Kim S.B."/>
        </authorList>
    </citation>
    <scope>NUCLEOTIDE SEQUENCE [LARGE SCALE GENOMIC DNA]</scope>
    <source>
        <strain evidence="3 4">KMM 6351</strain>
    </source>
</reference>
<dbReference type="InterPro" id="IPR047262">
    <property type="entry name" value="PRX-like1"/>
</dbReference>
<dbReference type="EMBL" id="JAMQGP010000003">
    <property type="protein sequence ID" value="MCM2679929.1"/>
    <property type="molecule type" value="Genomic_DNA"/>
</dbReference>
<evidence type="ECO:0000256" key="1">
    <source>
        <dbReference type="SAM" id="SignalP"/>
    </source>
</evidence>
<dbReference type="GO" id="GO:0016209">
    <property type="term" value="F:antioxidant activity"/>
    <property type="evidence" value="ECO:0007669"/>
    <property type="project" value="InterPro"/>
</dbReference>
<feature type="signal peptide" evidence="1">
    <location>
        <begin position="1"/>
        <end position="22"/>
    </location>
</feature>
<feature type="domain" description="Thioredoxin" evidence="2">
    <location>
        <begin position="24"/>
        <end position="176"/>
    </location>
</feature>
<organism evidence="3 4">
    <name type="scientific">Echinimonas agarilytica</name>
    <dbReference type="NCBI Taxonomy" id="1215918"/>
    <lineage>
        <taxon>Bacteria</taxon>
        <taxon>Pseudomonadati</taxon>
        <taxon>Pseudomonadota</taxon>
        <taxon>Gammaproteobacteria</taxon>
        <taxon>Alteromonadales</taxon>
        <taxon>Echinimonadaceae</taxon>
        <taxon>Echinimonas</taxon>
    </lineage>
</organism>
<dbReference type="InterPro" id="IPR013766">
    <property type="entry name" value="Thioredoxin_domain"/>
</dbReference>
<dbReference type="AlphaFoldDB" id="A0AA42B7Q2"/>
<comment type="caution">
    <text evidence="3">The sequence shown here is derived from an EMBL/GenBank/DDBJ whole genome shotgun (WGS) entry which is preliminary data.</text>
</comment>
<evidence type="ECO:0000313" key="4">
    <source>
        <dbReference type="Proteomes" id="UP001165393"/>
    </source>
</evidence>
<name>A0AA42B7Q2_9GAMM</name>
<dbReference type="SUPFAM" id="SSF52833">
    <property type="entry name" value="Thioredoxin-like"/>
    <property type="match status" value="1"/>
</dbReference>
<dbReference type="GO" id="GO:0016491">
    <property type="term" value="F:oxidoreductase activity"/>
    <property type="evidence" value="ECO:0007669"/>
    <property type="project" value="InterPro"/>
</dbReference>
<evidence type="ECO:0000259" key="2">
    <source>
        <dbReference type="PROSITE" id="PS51352"/>
    </source>
</evidence>
<proteinExistence type="predicted"/>
<protein>
    <submittedName>
        <fullName evidence="3">Thioredoxin family protein</fullName>
    </submittedName>
</protein>
<evidence type="ECO:0000313" key="3">
    <source>
        <dbReference type="EMBL" id="MCM2679929.1"/>
    </source>
</evidence>
<dbReference type="CDD" id="cd02969">
    <property type="entry name" value="PRX_like1"/>
    <property type="match status" value="1"/>
</dbReference>
<feature type="chain" id="PRO_5041446648" evidence="1">
    <location>
        <begin position="23"/>
        <end position="201"/>
    </location>
</feature>
<keyword evidence="1" id="KW-0732">Signal</keyword>
<dbReference type="PROSITE" id="PS51352">
    <property type="entry name" value="THIOREDOXIN_2"/>
    <property type="match status" value="1"/>
</dbReference>
<dbReference type="Pfam" id="PF00578">
    <property type="entry name" value="AhpC-TSA"/>
    <property type="match status" value="1"/>
</dbReference>
<keyword evidence="4" id="KW-1185">Reference proteome</keyword>
<sequence>MNLVKCISTFVIATVMAFGVHAKAMVGQPAPDFELTSADGSTVKLSDYSDKYVILEWTNHDCPFVKKHYGAGNMQQLQKDQTANGVVWLSIISSANGKQGHVDAAKANALTNKRGAAPSHVLLDESGDVGRLYGAKTTPHMYIISPDGMLAYMGAIDSIKSSNPADIANATNYVTQAMIELNSNKPVSQTITKPYGCSVKY</sequence>
<accession>A0AA42B7Q2</accession>
<dbReference type="PANTHER" id="PTHR43640">
    <property type="entry name" value="OS07G0260300 PROTEIN"/>
    <property type="match status" value="1"/>
</dbReference>
<dbReference type="Gene3D" id="3.40.30.10">
    <property type="entry name" value="Glutaredoxin"/>
    <property type="match status" value="1"/>
</dbReference>
<dbReference type="PANTHER" id="PTHR43640:SF1">
    <property type="entry name" value="THIOREDOXIN-DEPENDENT PEROXIREDOXIN"/>
    <property type="match status" value="1"/>
</dbReference>